<keyword evidence="2" id="KW-1185">Reference proteome</keyword>
<proteinExistence type="predicted"/>
<sequence>MNKISPKTLLHSKWTKLAVLNKEKHFVVTHIEFDEDNRVIECEVQAVMTKKTYPINWRELKDSQQWKLGWK</sequence>
<dbReference type="RefSeq" id="WP_169073710.1">
    <property type="nucleotide sequence ID" value="NZ_JABBXH010000001.1"/>
</dbReference>
<dbReference type="Proteomes" id="UP000568664">
    <property type="component" value="Unassembled WGS sequence"/>
</dbReference>
<protein>
    <submittedName>
        <fullName evidence="1">TIGR02450 family Trp-rich protein</fullName>
    </submittedName>
</protein>
<reference evidence="1 2" key="1">
    <citation type="submission" date="2020-04" db="EMBL/GenBank/DDBJ databases">
        <title>Thalassotalea sp. M1531, isolated from the surface of marine red alga.</title>
        <authorList>
            <person name="Pang L."/>
            <person name="Lu D.-C."/>
        </authorList>
    </citation>
    <scope>NUCLEOTIDE SEQUENCE [LARGE SCALE GENOMIC DNA]</scope>
    <source>
        <strain evidence="1 2">M1531</strain>
    </source>
</reference>
<dbReference type="NCBIfam" id="TIGR02450">
    <property type="entry name" value="TIGR02450 family Trp-rich protein"/>
    <property type="match status" value="1"/>
</dbReference>
<dbReference type="InterPro" id="IPR012663">
    <property type="entry name" value="CHP02450_Tryp"/>
</dbReference>
<name>A0A7Y0Q5R6_9GAMM</name>
<gene>
    <name evidence="1" type="ORF">HII17_02375</name>
</gene>
<comment type="caution">
    <text evidence="1">The sequence shown here is derived from an EMBL/GenBank/DDBJ whole genome shotgun (WGS) entry which is preliminary data.</text>
</comment>
<accession>A0A7Y0Q5R6</accession>
<dbReference type="Pfam" id="PF09493">
    <property type="entry name" value="DUF2389"/>
    <property type="match status" value="1"/>
</dbReference>
<organism evidence="1 2">
    <name type="scientific">Thalassotalea algicola</name>
    <dbReference type="NCBI Taxonomy" id="2716224"/>
    <lineage>
        <taxon>Bacteria</taxon>
        <taxon>Pseudomonadati</taxon>
        <taxon>Pseudomonadota</taxon>
        <taxon>Gammaproteobacteria</taxon>
        <taxon>Alteromonadales</taxon>
        <taxon>Colwelliaceae</taxon>
        <taxon>Thalassotalea</taxon>
    </lineage>
</organism>
<evidence type="ECO:0000313" key="1">
    <source>
        <dbReference type="EMBL" id="NMP30396.1"/>
    </source>
</evidence>
<dbReference type="AlphaFoldDB" id="A0A7Y0Q5R6"/>
<evidence type="ECO:0000313" key="2">
    <source>
        <dbReference type="Proteomes" id="UP000568664"/>
    </source>
</evidence>
<dbReference type="EMBL" id="JABBXH010000001">
    <property type="protein sequence ID" value="NMP30396.1"/>
    <property type="molecule type" value="Genomic_DNA"/>
</dbReference>